<evidence type="ECO:0000313" key="2">
    <source>
        <dbReference type="Proteomes" id="UP000033533"/>
    </source>
</evidence>
<dbReference type="HOGENOM" id="CLU_069356_43_1_9"/>
<organism evidence="1 2">
    <name type="scientific">Lactobacillus kullabergensis</name>
    <dbReference type="NCBI Taxonomy" id="1218493"/>
    <lineage>
        <taxon>Bacteria</taxon>
        <taxon>Bacillati</taxon>
        <taxon>Bacillota</taxon>
        <taxon>Bacilli</taxon>
        <taxon>Lactobacillales</taxon>
        <taxon>Lactobacillaceae</taxon>
        <taxon>Lactobacillus</taxon>
    </lineage>
</organism>
<dbReference type="OrthoDB" id="2329191at2"/>
<dbReference type="Gene3D" id="1.10.357.10">
    <property type="entry name" value="Tetracycline Repressor, domain 2"/>
    <property type="match status" value="1"/>
</dbReference>
<dbReference type="AlphaFoldDB" id="A0A0F4L5A4"/>
<reference evidence="1 2" key="1">
    <citation type="submission" date="2014-12" db="EMBL/GenBank/DDBJ databases">
        <title>Comparative genomics of the lactic acid bacteria isolated from the honey bee gut.</title>
        <authorList>
            <person name="Ellegaard K.M."/>
            <person name="Tamarit D."/>
            <person name="Javelind E."/>
            <person name="Olofsson T."/>
            <person name="Andersson S.G."/>
            <person name="Vasquez A."/>
        </authorList>
    </citation>
    <scope>NUCLEOTIDE SEQUENCE [LARGE SCALE GENOMIC DNA]</scope>
    <source>
        <strain evidence="1 2">Biut2</strain>
    </source>
</reference>
<dbReference type="PATRIC" id="fig|1218493.3.peg.1966"/>
<evidence type="ECO:0000313" key="1">
    <source>
        <dbReference type="EMBL" id="KJY54017.1"/>
    </source>
</evidence>
<dbReference type="SUPFAM" id="SSF46689">
    <property type="entry name" value="Homeodomain-like"/>
    <property type="match status" value="1"/>
</dbReference>
<dbReference type="RefSeq" id="WP_045928822.1">
    <property type="nucleotide sequence ID" value="NZ_JBHSZS010000027.1"/>
</dbReference>
<dbReference type="STRING" id="1218493.JF76_18740"/>
<accession>A0A0F4L5A4</accession>
<comment type="caution">
    <text evidence="1">The sequence shown here is derived from an EMBL/GenBank/DDBJ whole genome shotgun (WGS) entry which is preliminary data.</text>
</comment>
<name>A0A0F4L5A4_9LACO</name>
<dbReference type="Proteomes" id="UP000033533">
    <property type="component" value="Unassembled WGS sequence"/>
</dbReference>
<proteinExistence type="predicted"/>
<sequence length="185" mass="20955">MPRKILSKEIIIKTSIMLIEDNKENNFAAIARKLGTQSQALYNYFPNQLALNYAIVAWAVNLLTDQLRQDLFGKAGLTAIIDFAMAFRERALNHFLLTQFVLKMPRTDNYPEVDTAFAELKTIFNQIIGTKFTDPQKQLLASRCIRDLAIGDIVNVGTGWFADKSLPADKSFRKLLKQNLSDIAK</sequence>
<gene>
    <name evidence="1" type="ORF">JF76_18740</name>
</gene>
<protein>
    <submittedName>
        <fullName evidence="1">TetR family transcriptional regulator</fullName>
    </submittedName>
</protein>
<dbReference type="InterPro" id="IPR009057">
    <property type="entry name" value="Homeodomain-like_sf"/>
</dbReference>
<dbReference type="EMBL" id="JXBY01000030">
    <property type="protein sequence ID" value="KJY54017.1"/>
    <property type="molecule type" value="Genomic_DNA"/>
</dbReference>